<comment type="caution">
    <text evidence="3">The sequence shown here is derived from an EMBL/GenBank/DDBJ whole genome shotgun (WGS) entry which is preliminary data.</text>
</comment>
<dbReference type="Pfam" id="PF13343">
    <property type="entry name" value="SBP_bac_6"/>
    <property type="match status" value="1"/>
</dbReference>
<feature type="signal peptide" evidence="2">
    <location>
        <begin position="1"/>
        <end position="18"/>
    </location>
</feature>
<dbReference type="PANTHER" id="PTHR30006:SF25">
    <property type="entry name" value="PHOSPHOGLYCERATE TRANSPORT REGULATORY PROTEIN PGTC"/>
    <property type="match status" value="1"/>
</dbReference>
<dbReference type="RefSeq" id="WP_068329815.1">
    <property type="nucleotide sequence ID" value="NZ_LVHF01000012.1"/>
</dbReference>
<evidence type="ECO:0000313" key="4">
    <source>
        <dbReference type="Proteomes" id="UP000078503"/>
    </source>
</evidence>
<dbReference type="AlphaFoldDB" id="A0A178KMT4"/>
<evidence type="ECO:0000313" key="3">
    <source>
        <dbReference type="EMBL" id="OAN18659.1"/>
    </source>
</evidence>
<gene>
    <name evidence="3" type="ORF">A3K86_07170</name>
</gene>
<reference evidence="3 4" key="1">
    <citation type="submission" date="2016-03" db="EMBL/GenBank/DDBJ databases">
        <title>Photobacterium proteolyticum sp. nov. a protease producing bacterium isolated from ocean sediments of Laizhou Bay.</title>
        <authorList>
            <person name="Li Y."/>
        </authorList>
    </citation>
    <scope>NUCLEOTIDE SEQUENCE [LARGE SCALE GENOMIC DNA]</scope>
    <source>
        <strain evidence="3 4">R-40508</strain>
    </source>
</reference>
<dbReference type="OrthoDB" id="305758at2"/>
<sequence length="418" mass="47756">MCRILIFLLLCLPTAVLAYNTPVIVLTTFEPSALEKLVEKYQAQYPNVALRVLHRHEDAAQRLLNDPNHDIDVVISSSLSLFSSLQQKKQLKQLPTINKEYASQQAKVILKQFDKQLALLGYSSYGFMWNQRYLEKHNLDRPSSWQSLTHPQYFRHIVMAAPSRSVFSHYMIESILQQYGWDDGWHLLYQLSGNLASVSMLSATDDISRGRAGIAPVADIMAYRSQQPFPFIGFSYQPNSPVIPAFMASIENRHNAANSAKFISFLESVMTQMLHNINSHYSYVLRQARDQRALGQQLDFALLNKRSAVIKKLYTHSVSHTLALHNKAWKLIHDVSNYPFLTPEQRQNIDKAIKLATTPPLTEQQAMTISANVKARPNIDVQSYNDGNPWCVRMHNQLTEAIKITEQIVMDYEAKTYG</sequence>
<evidence type="ECO:0008006" key="5">
    <source>
        <dbReference type="Google" id="ProtNLM"/>
    </source>
</evidence>
<dbReference type="EMBL" id="LVHF01000012">
    <property type="protein sequence ID" value="OAN18659.1"/>
    <property type="molecule type" value="Genomic_DNA"/>
</dbReference>
<dbReference type="GO" id="GO:0030288">
    <property type="term" value="C:outer membrane-bounded periplasmic space"/>
    <property type="evidence" value="ECO:0007669"/>
    <property type="project" value="TreeGrafter"/>
</dbReference>
<dbReference type="SUPFAM" id="SSF53850">
    <property type="entry name" value="Periplasmic binding protein-like II"/>
    <property type="match status" value="1"/>
</dbReference>
<evidence type="ECO:0000256" key="1">
    <source>
        <dbReference type="ARBA" id="ARBA00022729"/>
    </source>
</evidence>
<name>A0A178KMT4_9GAMM</name>
<dbReference type="PANTHER" id="PTHR30006">
    <property type="entry name" value="THIAMINE-BINDING PERIPLASMIC PROTEIN-RELATED"/>
    <property type="match status" value="1"/>
</dbReference>
<accession>A0A178KMT4</accession>
<dbReference type="Proteomes" id="UP000078503">
    <property type="component" value="Unassembled WGS sequence"/>
</dbReference>
<evidence type="ECO:0000256" key="2">
    <source>
        <dbReference type="SAM" id="SignalP"/>
    </source>
</evidence>
<dbReference type="STRING" id="858640.A3K86_07170"/>
<organism evidence="3 4">
    <name type="scientific">Photobacterium jeanii</name>
    <dbReference type="NCBI Taxonomy" id="858640"/>
    <lineage>
        <taxon>Bacteria</taxon>
        <taxon>Pseudomonadati</taxon>
        <taxon>Pseudomonadota</taxon>
        <taxon>Gammaproteobacteria</taxon>
        <taxon>Vibrionales</taxon>
        <taxon>Vibrionaceae</taxon>
        <taxon>Photobacterium</taxon>
    </lineage>
</organism>
<dbReference type="Gene3D" id="3.40.190.10">
    <property type="entry name" value="Periplasmic binding protein-like II"/>
    <property type="match status" value="2"/>
</dbReference>
<protein>
    <recommendedName>
        <fullName evidence="5">ABC transporter substrate-binding protein</fullName>
    </recommendedName>
</protein>
<keyword evidence="1 2" id="KW-0732">Signal</keyword>
<feature type="chain" id="PRO_5008090519" description="ABC transporter substrate-binding protein" evidence="2">
    <location>
        <begin position="19"/>
        <end position="418"/>
    </location>
</feature>
<proteinExistence type="predicted"/>
<keyword evidence="4" id="KW-1185">Reference proteome</keyword>